<protein>
    <submittedName>
        <fullName evidence="1">Uncharacterized protein</fullName>
    </submittedName>
</protein>
<comment type="caution">
    <text evidence="1">The sequence shown here is derived from an EMBL/GenBank/DDBJ whole genome shotgun (WGS) entry which is preliminary data.</text>
</comment>
<name>A0A8H7T675_9HELO</name>
<gene>
    <name evidence="1" type="ORF">IFR04_013860</name>
</gene>
<evidence type="ECO:0000313" key="1">
    <source>
        <dbReference type="EMBL" id="KAG4413001.1"/>
    </source>
</evidence>
<keyword evidence="2" id="KW-1185">Reference proteome</keyword>
<dbReference type="Proteomes" id="UP000664132">
    <property type="component" value="Unassembled WGS sequence"/>
</dbReference>
<dbReference type="AlphaFoldDB" id="A0A8H7T675"/>
<accession>A0A8H7T675</accession>
<dbReference type="EMBL" id="JAFJYH010000339">
    <property type="protein sequence ID" value="KAG4413001.1"/>
    <property type="molecule type" value="Genomic_DNA"/>
</dbReference>
<proteinExistence type="predicted"/>
<sequence>MDPPSSRNPPTPHKPLSELYILSHGNLGVSWLMHQGRNLAFHNYKNEPALYNLSISNPSKGNTITLRQGDSKKESSTIISQATETSTAGEYHIAGPMGDEKFEKSGKDMYLWTVPASLCPPKLPPYEKENPNKKCTFQWVWTPRVEGKTAASTFASPDWKLQDRATGEVHAVFVEKWDGTTERGQFQFRGSFGRNWEMSVLVSVGIVAERERARRDRRGNFTKGFLLW</sequence>
<reference evidence="1" key="1">
    <citation type="submission" date="2021-02" db="EMBL/GenBank/DDBJ databases">
        <title>Genome sequence Cadophora malorum strain M34.</title>
        <authorList>
            <person name="Stefanovic E."/>
            <person name="Vu D."/>
            <person name="Scully C."/>
            <person name="Dijksterhuis J."/>
            <person name="Roader J."/>
            <person name="Houbraken J."/>
        </authorList>
    </citation>
    <scope>NUCLEOTIDE SEQUENCE</scope>
    <source>
        <strain evidence="1">M34</strain>
    </source>
</reference>
<organism evidence="1 2">
    <name type="scientific">Cadophora malorum</name>
    <dbReference type="NCBI Taxonomy" id="108018"/>
    <lineage>
        <taxon>Eukaryota</taxon>
        <taxon>Fungi</taxon>
        <taxon>Dikarya</taxon>
        <taxon>Ascomycota</taxon>
        <taxon>Pezizomycotina</taxon>
        <taxon>Leotiomycetes</taxon>
        <taxon>Helotiales</taxon>
        <taxon>Ploettnerulaceae</taxon>
        <taxon>Cadophora</taxon>
    </lineage>
</organism>
<dbReference type="OrthoDB" id="3532798at2759"/>
<evidence type="ECO:0000313" key="2">
    <source>
        <dbReference type="Proteomes" id="UP000664132"/>
    </source>
</evidence>